<dbReference type="GO" id="GO:0000287">
    <property type="term" value="F:magnesium ion binding"/>
    <property type="evidence" value="ECO:0007669"/>
    <property type="project" value="UniProtKB-UniRule"/>
</dbReference>
<dbReference type="InterPro" id="IPR011604">
    <property type="entry name" value="PDDEXK-like_dom_sf"/>
</dbReference>
<keyword evidence="4 15" id="KW-0227">DNA damage</keyword>
<comment type="catalytic activity">
    <reaction evidence="14 15">
        <text>ATP + H2O = ADP + phosphate + H(+)</text>
        <dbReference type="Rhea" id="RHEA:13065"/>
        <dbReference type="ChEBI" id="CHEBI:15377"/>
        <dbReference type="ChEBI" id="CHEBI:15378"/>
        <dbReference type="ChEBI" id="CHEBI:30616"/>
        <dbReference type="ChEBI" id="CHEBI:43474"/>
        <dbReference type="ChEBI" id="CHEBI:456216"/>
        <dbReference type="EC" id="5.6.2.4"/>
    </reaction>
</comment>
<dbReference type="InterPro" id="IPR000212">
    <property type="entry name" value="DNA_helicase_UvrD/REP"/>
</dbReference>
<dbReference type="PANTHER" id="PTHR11070">
    <property type="entry name" value="UVRD / RECB / PCRA DNA HELICASE FAMILY MEMBER"/>
    <property type="match status" value="1"/>
</dbReference>
<evidence type="ECO:0000256" key="14">
    <source>
        <dbReference type="ARBA" id="ARBA00048988"/>
    </source>
</evidence>
<comment type="subunit">
    <text evidence="15">Heterotrimer of RecB, RecC and RecD. All subunits contribute to DNA-binding. Interacts with RecA.</text>
</comment>
<dbReference type="Gene3D" id="3.90.320.10">
    <property type="match status" value="1"/>
</dbReference>
<dbReference type="SUPFAM" id="SSF52980">
    <property type="entry name" value="Restriction endonuclease-like"/>
    <property type="match status" value="1"/>
</dbReference>
<feature type="domain" description="UvrD-like helicase C-terminal" evidence="18">
    <location>
        <begin position="373"/>
        <end position="632"/>
    </location>
</feature>
<dbReference type="InterPro" id="IPR027417">
    <property type="entry name" value="P-loop_NTPase"/>
</dbReference>
<reference evidence="19 20" key="2">
    <citation type="journal article" date="2010" name="Stand. Genomic Sci.">
        <title>Complete genome sequence of Nakamurella multipartita type strain (Y-104).</title>
        <authorList>
            <person name="Tice H."/>
            <person name="Mayilraj S."/>
            <person name="Sims D."/>
            <person name="Lapidus A."/>
            <person name="Nolan M."/>
            <person name="Lucas S."/>
            <person name="Glavina Del Rio T."/>
            <person name="Copeland A."/>
            <person name="Cheng J.F."/>
            <person name="Meincke L."/>
            <person name="Bruce D."/>
            <person name="Goodwin L."/>
            <person name="Pitluck S."/>
            <person name="Ivanova N."/>
            <person name="Mavromatis K."/>
            <person name="Ovchinnikova G."/>
            <person name="Pati A."/>
            <person name="Chen A."/>
            <person name="Palaniappan K."/>
            <person name="Land M."/>
            <person name="Hauser L."/>
            <person name="Chang Y.J."/>
            <person name="Jeffries C.D."/>
            <person name="Detter J.C."/>
            <person name="Brettin T."/>
            <person name="Rohde M."/>
            <person name="Goker M."/>
            <person name="Bristow J."/>
            <person name="Eisen J.A."/>
            <person name="Markowitz V."/>
            <person name="Hugenholtz P."/>
            <person name="Kyrpides N.C."/>
            <person name="Klenk H.P."/>
            <person name="Chen F."/>
        </authorList>
    </citation>
    <scope>NUCLEOTIDE SEQUENCE [LARGE SCALE GENOMIC DNA]</scope>
    <source>
        <strain evidence="20">ATCC 700099 / DSM 44233 / CIP 104796 / JCM 9543 / NBRC 105858 / Y-104</strain>
    </source>
</reference>
<proteinExistence type="inferred from homology"/>
<evidence type="ECO:0000256" key="3">
    <source>
        <dbReference type="ARBA" id="ARBA00022741"/>
    </source>
</evidence>
<dbReference type="SUPFAM" id="SSF52540">
    <property type="entry name" value="P-loop containing nucleoside triphosphate hydrolases"/>
    <property type="match status" value="1"/>
</dbReference>
<dbReference type="GO" id="GO:0005524">
    <property type="term" value="F:ATP binding"/>
    <property type="evidence" value="ECO:0007669"/>
    <property type="project" value="UniProtKB-UniRule"/>
</dbReference>
<gene>
    <name evidence="15" type="primary">recB</name>
    <name evidence="19" type="ordered locus">Namu_3907</name>
</gene>
<evidence type="ECO:0000259" key="18">
    <source>
        <dbReference type="PROSITE" id="PS51217"/>
    </source>
</evidence>
<feature type="binding site" evidence="16">
    <location>
        <begin position="27"/>
        <end position="34"/>
    </location>
    <ligand>
        <name>ATP</name>
        <dbReference type="ChEBI" id="CHEBI:30616"/>
    </ligand>
</feature>
<feature type="binding site" evidence="15">
    <location>
        <position position="881"/>
    </location>
    <ligand>
        <name>Mg(2+)</name>
        <dbReference type="ChEBI" id="CHEBI:18420"/>
    </ligand>
</feature>
<dbReference type="GO" id="GO:0000724">
    <property type="term" value="P:double-strand break repair via homologous recombination"/>
    <property type="evidence" value="ECO:0007669"/>
    <property type="project" value="UniProtKB-UniRule"/>
</dbReference>
<evidence type="ECO:0000256" key="16">
    <source>
        <dbReference type="PROSITE-ProRule" id="PRU00560"/>
    </source>
</evidence>
<comment type="cofactor">
    <cofactor evidence="15">
        <name>Mg(2+)</name>
        <dbReference type="ChEBI" id="CHEBI:18420"/>
    </cofactor>
    <text evidence="15">Binds 1 Mg(2+) ion per subunit.</text>
</comment>
<dbReference type="GO" id="GO:0008854">
    <property type="term" value="F:exodeoxyribonuclease V activity"/>
    <property type="evidence" value="ECO:0007669"/>
    <property type="project" value="UniProtKB-EC"/>
</dbReference>
<dbReference type="CDD" id="cd22352">
    <property type="entry name" value="RecB_C-like"/>
    <property type="match status" value="1"/>
</dbReference>
<feature type="binding site" evidence="15">
    <location>
        <position position="1015"/>
    </location>
    <ligand>
        <name>Mg(2+)</name>
        <dbReference type="ChEBI" id="CHEBI:18420"/>
    </ligand>
</feature>
<dbReference type="Gene3D" id="1.10.3170.10">
    <property type="entry name" value="Recbcd, chain B, domain 2"/>
    <property type="match status" value="2"/>
</dbReference>
<evidence type="ECO:0000256" key="15">
    <source>
        <dbReference type="HAMAP-Rule" id="MF_01485"/>
    </source>
</evidence>
<dbReference type="EC" id="3.1.11.5" evidence="15"/>
<dbReference type="eggNOG" id="COG1074">
    <property type="taxonomic scope" value="Bacteria"/>
</dbReference>
<dbReference type="HAMAP" id="MF_01485">
    <property type="entry name" value="RecB"/>
    <property type="match status" value="1"/>
</dbReference>
<evidence type="ECO:0000256" key="1">
    <source>
        <dbReference type="ARBA" id="ARBA00022722"/>
    </source>
</evidence>
<keyword evidence="20" id="KW-1185">Reference proteome</keyword>
<dbReference type="STRING" id="479431.Namu_3907"/>
<comment type="domain">
    <text evidence="15">The C-terminal domain has nuclease activity and interacts with RecD. It interacts with RecA, facilitating its loading onto ssDNA.</text>
</comment>
<dbReference type="PROSITE" id="PS51217">
    <property type="entry name" value="UVRD_HELICASE_CTER"/>
    <property type="match status" value="1"/>
</dbReference>
<name>C8XGW9_NAKMY</name>
<feature type="region of interest" description="DNA-binding and helicase activity, interacts with RecC" evidence="15">
    <location>
        <begin position="1"/>
        <end position="760"/>
    </location>
</feature>
<dbReference type="AlphaFoldDB" id="C8XGW9"/>
<dbReference type="KEGG" id="nml:Namu_3907"/>
<dbReference type="GO" id="GO:0009338">
    <property type="term" value="C:exodeoxyribonuclease V complex"/>
    <property type="evidence" value="ECO:0007669"/>
    <property type="project" value="TreeGrafter"/>
</dbReference>
<keyword evidence="7 15" id="KW-0269">Exonuclease</keyword>
<comment type="miscellaneous">
    <text evidence="15">In the RecBCD complex, RecB has a slow 3'-5' helicase, an exonuclease activity and loads RecA onto ssDNA, RecD has a fast 5'-3' helicase activity, while RecC stimulates the ATPase and processivity of the RecB helicase and contributes to recognition of the Chi site.</text>
</comment>
<evidence type="ECO:0000256" key="7">
    <source>
        <dbReference type="ARBA" id="ARBA00022839"/>
    </source>
</evidence>
<comment type="similarity">
    <text evidence="15">Belongs to the helicase family. UvrD subfamily.</text>
</comment>
<dbReference type="GO" id="GO:0003677">
    <property type="term" value="F:DNA binding"/>
    <property type="evidence" value="ECO:0007669"/>
    <property type="project" value="UniProtKB-UniRule"/>
</dbReference>
<feature type="region of interest" description="Nuclease activity, interacts with RecD and RecA" evidence="15">
    <location>
        <begin position="795"/>
        <end position="1139"/>
    </location>
</feature>
<dbReference type="RefSeq" id="WP_015749026.1">
    <property type="nucleotide sequence ID" value="NC_013235.1"/>
</dbReference>
<protein>
    <recommendedName>
        <fullName evidence="15">RecBCD enzyme subunit RecB</fullName>
        <ecNumber evidence="15">3.1.11.5</ecNumber>
        <ecNumber evidence="15">5.6.2.4</ecNumber>
    </recommendedName>
    <alternativeName>
        <fullName evidence="15">DNA 3'-5' helicase subunit RecB</fullName>
    </alternativeName>
    <alternativeName>
        <fullName evidence="15">Exonuclease V subunit RecB</fullName>
        <shortName evidence="15">ExoV subunit RecB</shortName>
    </alternativeName>
    <alternativeName>
        <fullName evidence="15">Helicase/nuclease RecBCD subunit RecB</fullName>
    </alternativeName>
</protein>
<sequence length="1139" mass="121983">MTSEQPDPIPSFDACGPLPRGTTLLEASAGTGKTHAIGDLVTRYIAEGVARPDQLLVITFGRAASQELRERVRDHLVRAERALADPAAARAGADPVHALLAGGPGAHDVDEAQVGRRRDRLRAALAGYDASTILTTHQFCQFVLTGLGVAGDADPDVELVDTLDDLIVQVVDDLYIAAFARRDLPPVFDRDTALALARRVVDDPQALLAPPDPDPISPANWRIKFGQRVRREVEERKRQRRILGYDDLLGRLATALAPADAPARERMRRRWSFVLVDEFQDTDPVQWQILDRAFSGHATMVLIGDPKQSIYAFRGGDVPTYLAAAHTAGPARATLDRNWRTDPPLVTALQVLLHELTLGSPEIVVRPVVSALPGPRLHGAPSAAPLRLRVLRRDQVNCGAGELIPIDRARELIARDLAADLAELLGAGATFDHKPLQAGHVAVIVGTHKQARTVQTALIRVGIPAVVAGSSSVFQTEAADQWVTLLEALEQPHRAARVRAAALTAFVGWSAADLAARGEEATDELSVLISGWAGVLATRGVAALLEVVGVETGLPARVLGRVGGERLLTDLRHVGQLLQTAAVQDSLGVAALAEWLRRRRADDRLDVTADRVRRLETDAAACQVVTLHASKGLQYPVVYLPFAFDRWYNDEPDVLLLHQDGHRVLDIGGPDTPGRGRRRDQALAEEAGEALRHLYVGLTRAQSQVVTWWAPTKNTRTSGLHRVLFGDRDFDGGVPDSVKVPSDEAARTRLDGWQQRGALVLEQVGVSAARPPAADAPRPDELAVAVLHRDLELQRWRRVSYSSLSAAGSSGLLIGADAGPVAGDLGVGSEPEHPELADEDGALAAPAGAPDPVADPMAALRATLSPMADLPVGATFGTLVHAVFETTDPRAADLPAQVRARCAEQVARVGFPLDPDTLAAALVPVLRTSLGPLAGGLTLADLGTRDRLTELEFELPLAGGDRAAGPVPDLVLGDLAPVIRRHLPAADPLAGYADRLAAPSFAELPLRGYLTGSLDAVLRLPGPRYLVADYKTNWLGDFDSGAPLSLWDYRPAAMDAAMAGSDYPLQAMLYTVALHRFLRWRQPGYHPGRHIAGVLYLFVRGMAGPDTPEIDGRPCGVFGWAPPVELITAVSDLLDGTAS</sequence>
<dbReference type="InterPro" id="IPR011335">
    <property type="entry name" value="Restrct_endonuc-II-like"/>
</dbReference>
<comment type="catalytic activity">
    <reaction evidence="15">
        <text>Exonucleolytic cleavage (in the presence of ATP) in either 5'- to 3'- or 3'- to 5'-direction to yield 5'-phosphooligonucleotides.</text>
        <dbReference type="EC" id="3.1.11.5"/>
    </reaction>
</comment>
<evidence type="ECO:0000256" key="10">
    <source>
        <dbReference type="ARBA" id="ARBA00023125"/>
    </source>
</evidence>
<reference evidence="20" key="1">
    <citation type="submission" date="2009-09" db="EMBL/GenBank/DDBJ databases">
        <title>The complete genome of Nakamurella multipartita DSM 44233.</title>
        <authorList>
            <consortium name="US DOE Joint Genome Institute (JGI-PGF)"/>
            <person name="Lucas S."/>
            <person name="Copeland A."/>
            <person name="Lapidus A."/>
            <person name="Glavina del Rio T."/>
            <person name="Dalin E."/>
            <person name="Tice H."/>
            <person name="Bruce D."/>
            <person name="Goodwin L."/>
            <person name="Pitluck S."/>
            <person name="Kyrpides N."/>
            <person name="Mavromatis K."/>
            <person name="Ivanova N."/>
            <person name="Ovchinnikova G."/>
            <person name="Sims D."/>
            <person name="Meincke L."/>
            <person name="Brettin T."/>
            <person name="Detter J.C."/>
            <person name="Han C."/>
            <person name="Larimer F."/>
            <person name="Land M."/>
            <person name="Hauser L."/>
            <person name="Markowitz V."/>
            <person name="Cheng J.-F."/>
            <person name="Hugenholtz P."/>
            <person name="Woyke T."/>
            <person name="Wu D."/>
            <person name="Klenk H.-P."/>
            <person name="Eisen J.A."/>
        </authorList>
    </citation>
    <scope>NUCLEOTIDE SEQUENCE [LARGE SCALE GENOMIC DNA]</scope>
    <source>
        <strain evidence="20">ATCC 700099 / DSM 44233 / CIP 104796 / JCM 9543 / NBRC 105858 / Y-104</strain>
    </source>
</reference>
<feature type="binding site" evidence="15">
    <location>
        <position position="1029"/>
    </location>
    <ligand>
        <name>Mg(2+)</name>
        <dbReference type="ChEBI" id="CHEBI:18420"/>
    </ligand>
</feature>
<evidence type="ECO:0000256" key="11">
    <source>
        <dbReference type="ARBA" id="ARBA00023204"/>
    </source>
</evidence>
<keyword evidence="8 15" id="KW-0067">ATP-binding</keyword>
<evidence type="ECO:0000256" key="8">
    <source>
        <dbReference type="ARBA" id="ARBA00022840"/>
    </source>
</evidence>
<dbReference type="GO" id="GO:0043138">
    <property type="term" value="F:3'-5' DNA helicase activity"/>
    <property type="evidence" value="ECO:0007669"/>
    <property type="project" value="UniProtKB-UniRule"/>
</dbReference>
<keyword evidence="9 15" id="KW-0460">Magnesium</keyword>
<keyword evidence="12 15" id="KW-0413">Isomerase</keyword>
<dbReference type="EMBL" id="CP001737">
    <property type="protein sequence ID" value="ACV80200.1"/>
    <property type="molecule type" value="Genomic_DNA"/>
</dbReference>
<dbReference type="InParanoid" id="C8XGW9"/>
<evidence type="ECO:0000256" key="5">
    <source>
        <dbReference type="ARBA" id="ARBA00022801"/>
    </source>
</evidence>
<dbReference type="Pfam" id="PF13361">
    <property type="entry name" value="UvrD_C"/>
    <property type="match status" value="1"/>
</dbReference>
<dbReference type="GO" id="GO:0005829">
    <property type="term" value="C:cytosol"/>
    <property type="evidence" value="ECO:0007669"/>
    <property type="project" value="TreeGrafter"/>
</dbReference>
<evidence type="ECO:0000256" key="2">
    <source>
        <dbReference type="ARBA" id="ARBA00022723"/>
    </source>
</evidence>
<dbReference type="InterPro" id="IPR014016">
    <property type="entry name" value="UvrD-like_ATP-bd"/>
</dbReference>
<keyword evidence="3 15" id="KW-0547">Nucleotide-binding</keyword>
<organism evidence="19 20">
    <name type="scientific">Nakamurella multipartita (strain ATCC 700099 / DSM 44233 / CIP 104796 / JCM 9543 / NBRC 105858 / Y-104)</name>
    <name type="common">Microsphaera multipartita</name>
    <dbReference type="NCBI Taxonomy" id="479431"/>
    <lineage>
        <taxon>Bacteria</taxon>
        <taxon>Bacillati</taxon>
        <taxon>Actinomycetota</taxon>
        <taxon>Actinomycetes</taxon>
        <taxon>Nakamurellales</taxon>
        <taxon>Nakamurellaceae</taxon>
        <taxon>Nakamurella</taxon>
    </lineage>
</organism>
<feature type="active site" description="For nuclease activity" evidence="15">
    <location>
        <position position="1029"/>
    </location>
</feature>
<dbReference type="Gene3D" id="1.10.486.10">
    <property type="entry name" value="PCRA, domain 4"/>
    <property type="match status" value="1"/>
</dbReference>
<evidence type="ECO:0000313" key="20">
    <source>
        <dbReference type="Proteomes" id="UP000002218"/>
    </source>
</evidence>
<evidence type="ECO:0000259" key="17">
    <source>
        <dbReference type="PROSITE" id="PS51198"/>
    </source>
</evidence>
<comment type="catalytic activity">
    <reaction evidence="13 15">
        <text>Couples ATP hydrolysis with the unwinding of duplex DNA by translocating in the 3'-5' direction.</text>
        <dbReference type="EC" id="5.6.2.4"/>
    </reaction>
</comment>
<keyword evidence="5 15" id="KW-0378">Hydrolase</keyword>
<dbReference type="PANTHER" id="PTHR11070:SF23">
    <property type="entry name" value="RECBCD ENZYME SUBUNIT RECB"/>
    <property type="match status" value="1"/>
</dbReference>
<evidence type="ECO:0000313" key="19">
    <source>
        <dbReference type="EMBL" id="ACV80200.1"/>
    </source>
</evidence>
<evidence type="ECO:0000256" key="12">
    <source>
        <dbReference type="ARBA" id="ARBA00023235"/>
    </source>
</evidence>
<keyword evidence="6 15" id="KW-0347">Helicase</keyword>
<evidence type="ECO:0000256" key="4">
    <source>
        <dbReference type="ARBA" id="ARBA00022763"/>
    </source>
</evidence>
<dbReference type="GO" id="GO:0016887">
    <property type="term" value="F:ATP hydrolysis activity"/>
    <property type="evidence" value="ECO:0007669"/>
    <property type="project" value="RHEA"/>
</dbReference>
<comment type="domain">
    <text evidence="15">The N-terminal DNA-binding domain is a ssDNA-dependent ATPase and has ATP-dependent 3'-5' helicase function. This domain interacts with RecC.</text>
</comment>
<dbReference type="PROSITE" id="PS51198">
    <property type="entry name" value="UVRD_HELICASE_ATP_BIND"/>
    <property type="match status" value="1"/>
</dbReference>
<evidence type="ECO:0000256" key="13">
    <source>
        <dbReference type="ARBA" id="ARBA00034617"/>
    </source>
</evidence>
<evidence type="ECO:0000256" key="6">
    <source>
        <dbReference type="ARBA" id="ARBA00022806"/>
    </source>
</evidence>
<dbReference type="Pfam" id="PF00580">
    <property type="entry name" value="UvrD-helicase"/>
    <property type="match status" value="1"/>
</dbReference>
<feature type="domain" description="UvrD-like helicase ATP-binding" evidence="17">
    <location>
        <begin position="6"/>
        <end position="342"/>
    </location>
</feature>
<evidence type="ECO:0000256" key="9">
    <source>
        <dbReference type="ARBA" id="ARBA00022842"/>
    </source>
</evidence>
<dbReference type="Proteomes" id="UP000002218">
    <property type="component" value="Chromosome"/>
</dbReference>
<dbReference type="Gene3D" id="3.40.50.300">
    <property type="entry name" value="P-loop containing nucleotide triphosphate hydrolases"/>
    <property type="match status" value="3"/>
</dbReference>
<dbReference type="EC" id="5.6.2.4" evidence="15"/>
<comment type="function">
    <text evidence="15">A helicase/nuclease that prepares dsDNA breaks (DSB) for recombinational DNA repair. Binds to DSBs and unwinds DNA via a highly rapid and processive ATP-dependent bidirectional helicase activity. Unwinds dsDNA until it encounters a Chi (crossover hotspot instigator) sequence from the 3' direction. Cuts ssDNA a few nucleotides 3' to the Chi site. The properties and activities of the enzyme are changed at Chi. The Chi-altered holoenzyme produces a long 3'-ssDNA overhang and facilitates RecA-binding to the ssDNA for homologous DNA recombination and repair. Holoenzyme degrades any linearized DNA that is unable to undergo homologous recombination. In the holoenzyme this subunit contributes ATPase, 3'-5' helicase, exonuclease activity and loads RecA onto ssDNA.</text>
</comment>
<keyword evidence="2 15" id="KW-0479">Metal-binding</keyword>
<dbReference type="InterPro" id="IPR014017">
    <property type="entry name" value="DNA_helicase_UvrD-like_C"/>
</dbReference>
<accession>C8XGW9</accession>
<keyword evidence="1 15" id="KW-0540">Nuclease</keyword>
<dbReference type="InterPro" id="IPR004586">
    <property type="entry name" value="RecB"/>
</dbReference>
<dbReference type="HOGENOM" id="CLU_001114_6_1_11"/>
<keyword evidence="11 15" id="KW-0234">DNA repair</keyword>
<keyword evidence="10 15" id="KW-0238">DNA-binding</keyword>